<dbReference type="AlphaFoldDB" id="A0A9Q4IJC2"/>
<evidence type="ECO:0000313" key="4">
    <source>
        <dbReference type="EMBL" id="MCZ2221898.1"/>
    </source>
</evidence>
<evidence type="ECO:0000259" key="3">
    <source>
        <dbReference type="PROSITE" id="PS51462"/>
    </source>
</evidence>
<dbReference type="Gene3D" id="3.40.50.450">
    <property type="match status" value="1"/>
</dbReference>
<reference evidence="4" key="1">
    <citation type="submission" date="2022-08" db="EMBL/GenBank/DDBJ databases">
        <title>Corynebacterium sp. nov., isolated from clinical breast specimens.</title>
        <authorList>
            <person name="Zhang T."/>
        </authorList>
    </citation>
    <scope>NUCLEOTIDE SEQUENCE</scope>
    <source>
        <strain evidence="4">CCUG 57942</strain>
    </source>
</reference>
<dbReference type="RefSeq" id="WP_253704910.1">
    <property type="nucleotide sequence ID" value="NZ_BAABDP010000008.1"/>
</dbReference>
<dbReference type="PANTHER" id="PTHR31223">
    <property type="entry name" value="LOG FAMILY PROTEIN YJL055W"/>
    <property type="match status" value="1"/>
</dbReference>
<keyword evidence="5" id="KW-1185">Reference proteome</keyword>
<dbReference type="PROSITE" id="PS51462">
    <property type="entry name" value="NUDIX"/>
    <property type="match status" value="1"/>
</dbReference>
<evidence type="ECO:0000256" key="2">
    <source>
        <dbReference type="ARBA" id="ARBA00022801"/>
    </source>
</evidence>
<dbReference type="Gene3D" id="3.90.79.10">
    <property type="entry name" value="Nucleoside Triphosphate Pyrophosphohydrolase"/>
    <property type="match status" value="1"/>
</dbReference>
<dbReference type="InterPro" id="IPR031100">
    <property type="entry name" value="LOG_fam"/>
</dbReference>
<organism evidence="4 5">
    <name type="scientific">Corynebacterium pilbarense</name>
    <dbReference type="NCBI Taxonomy" id="1288393"/>
    <lineage>
        <taxon>Bacteria</taxon>
        <taxon>Bacillati</taxon>
        <taxon>Actinomycetota</taxon>
        <taxon>Actinomycetes</taxon>
        <taxon>Mycobacteriales</taxon>
        <taxon>Corynebacteriaceae</taxon>
        <taxon>Corynebacterium</taxon>
    </lineage>
</organism>
<comment type="caution">
    <text evidence="4">The sequence shown here is derived from an EMBL/GenBank/DDBJ whole genome shotgun (WGS) entry which is preliminary data.</text>
</comment>
<dbReference type="PANTHER" id="PTHR31223:SF70">
    <property type="entry name" value="LOG FAMILY PROTEIN YJL055W"/>
    <property type="match status" value="1"/>
</dbReference>
<comment type="similarity">
    <text evidence="1">Belongs to the LOG family.</text>
</comment>
<name>A0A9Q4IJC2_9CORY</name>
<dbReference type="InterPro" id="IPR015797">
    <property type="entry name" value="NUDIX_hydrolase-like_dom_sf"/>
</dbReference>
<sequence length="317" mass="34046">MNSPVMISVAAIVFTDEQGRVLCVRKHTSPRFQLPGGKPEPGETLVDTALRETREEVGLDVDPEDLSYLGQFSAPASNEPGCTVTSTVFLHPGTGLSPAPAAEIAEARWIDPTAPDAELAPLLRGEIFPALKSREIEAIAVYAGAREGTNPNNAALARAFGEALADADITLVYGGSKVGLMGEVAEGASTSIGILTEHLANYELQYEGLERLEVVTTMSERKARMSELADAIVALPGGAGTLDELFEEWTSQQLGLHQKPIGLLGSEFWAPLVAMIDHMVDQGFMRPTDRAHMVVADDPQELLAKLRAWAPPVPRWL</sequence>
<dbReference type="InterPro" id="IPR005269">
    <property type="entry name" value="LOG"/>
</dbReference>
<dbReference type="GO" id="GO:0005829">
    <property type="term" value="C:cytosol"/>
    <property type="evidence" value="ECO:0007669"/>
    <property type="project" value="TreeGrafter"/>
</dbReference>
<dbReference type="SUPFAM" id="SSF102405">
    <property type="entry name" value="MCP/YpsA-like"/>
    <property type="match status" value="1"/>
</dbReference>
<gene>
    <name evidence="4" type="ORF">NUW87_11060</name>
</gene>
<protein>
    <submittedName>
        <fullName evidence="4">TIGR00730 family Rossman fold protein</fullName>
    </submittedName>
</protein>
<evidence type="ECO:0000256" key="1">
    <source>
        <dbReference type="ARBA" id="ARBA00006763"/>
    </source>
</evidence>
<dbReference type="EMBL" id="JANRML010000026">
    <property type="protein sequence ID" value="MCZ2221898.1"/>
    <property type="molecule type" value="Genomic_DNA"/>
</dbReference>
<dbReference type="Pfam" id="PF00293">
    <property type="entry name" value="NUDIX"/>
    <property type="match status" value="1"/>
</dbReference>
<evidence type="ECO:0000313" key="5">
    <source>
        <dbReference type="Proteomes" id="UP001071110"/>
    </source>
</evidence>
<dbReference type="NCBIfam" id="TIGR00730">
    <property type="entry name" value="Rossman fold protein, TIGR00730 family"/>
    <property type="match status" value="1"/>
</dbReference>
<dbReference type="GO" id="GO:0009691">
    <property type="term" value="P:cytokinin biosynthetic process"/>
    <property type="evidence" value="ECO:0007669"/>
    <property type="project" value="InterPro"/>
</dbReference>
<dbReference type="PROSITE" id="PS00893">
    <property type="entry name" value="NUDIX_BOX"/>
    <property type="match status" value="1"/>
</dbReference>
<feature type="domain" description="Nudix hydrolase" evidence="3">
    <location>
        <begin position="4"/>
        <end position="135"/>
    </location>
</feature>
<dbReference type="InterPro" id="IPR020084">
    <property type="entry name" value="NUDIX_hydrolase_CS"/>
</dbReference>
<dbReference type="SUPFAM" id="SSF55811">
    <property type="entry name" value="Nudix"/>
    <property type="match status" value="1"/>
</dbReference>
<dbReference type="Proteomes" id="UP001071110">
    <property type="component" value="Unassembled WGS sequence"/>
</dbReference>
<keyword evidence="2" id="KW-0378">Hydrolase</keyword>
<dbReference type="CDD" id="cd04690">
    <property type="entry name" value="NUDIX_Hydrolase"/>
    <property type="match status" value="1"/>
</dbReference>
<dbReference type="Pfam" id="PF03641">
    <property type="entry name" value="Lysine_decarbox"/>
    <property type="match status" value="1"/>
</dbReference>
<dbReference type="GO" id="GO:0016799">
    <property type="term" value="F:hydrolase activity, hydrolyzing N-glycosyl compounds"/>
    <property type="evidence" value="ECO:0007669"/>
    <property type="project" value="TreeGrafter"/>
</dbReference>
<accession>A0A9Q4IJC2</accession>
<dbReference type="InterPro" id="IPR000086">
    <property type="entry name" value="NUDIX_hydrolase_dom"/>
</dbReference>
<proteinExistence type="inferred from homology"/>